<gene>
    <name evidence="7" type="ORF">HW555_000944</name>
</gene>
<dbReference type="PROSITE" id="PS50089">
    <property type="entry name" value="ZF_RING_2"/>
    <property type="match status" value="1"/>
</dbReference>
<dbReference type="GO" id="GO:0061630">
    <property type="term" value="F:ubiquitin protein ligase activity"/>
    <property type="evidence" value="ECO:0007669"/>
    <property type="project" value="InterPro"/>
</dbReference>
<dbReference type="Gene3D" id="3.10.110.10">
    <property type="entry name" value="Ubiquitin Conjugating Enzyme"/>
    <property type="match status" value="1"/>
</dbReference>
<keyword evidence="2" id="KW-0862">Zinc</keyword>
<dbReference type="CDD" id="cd23818">
    <property type="entry name" value="RWD_RNF25"/>
    <property type="match status" value="1"/>
</dbReference>
<feature type="compositionally biased region" description="Polar residues" evidence="4">
    <location>
        <begin position="288"/>
        <end position="305"/>
    </location>
</feature>
<keyword evidence="1 3" id="KW-0479">Metal-binding</keyword>
<dbReference type="SUPFAM" id="SSF57850">
    <property type="entry name" value="RING/U-box"/>
    <property type="match status" value="1"/>
</dbReference>
<dbReference type="InterPro" id="IPR001841">
    <property type="entry name" value="Znf_RING"/>
</dbReference>
<feature type="region of interest" description="Disordered" evidence="4">
    <location>
        <begin position="249"/>
        <end position="271"/>
    </location>
</feature>
<dbReference type="GO" id="GO:0009893">
    <property type="term" value="P:positive regulation of metabolic process"/>
    <property type="evidence" value="ECO:0007669"/>
    <property type="project" value="UniProtKB-ARBA"/>
</dbReference>
<feature type="domain" description="RING-type" evidence="5">
    <location>
        <begin position="126"/>
        <end position="193"/>
    </location>
</feature>
<dbReference type="InterPro" id="IPR006575">
    <property type="entry name" value="RWD_dom"/>
</dbReference>
<dbReference type="Gene3D" id="3.30.40.10">
    <property type="entry name" value="Zinc/RING finger domain, C3HC4 (zinc finger)"/>
    <property type="match status" value="1"/>
</dbReference>
<dbReference type="InterPro" id="IPR013083">
    <property type="entry name" value="Znf_RING/FYVE/PHD"/>
</dbReference>
<evidence type="ECO:0008006" key="9">
    <source>
        <dbReference type="Google" id="ProtNLM"/>
    </source>
</evidence>
<dbReference type="GO" id="GO:0010468">
    <property type="term" value="P:regulation of gene expression"/>
    <property type="evidence" value="ECO:0007669"/>
    <property type="project" value="UniProtKB-ARBA"/>
</dbReference>
<evidence type="ECO:0000256" key="3">
    <source>
        <dbReference type="PROSITE-ProRule" id="PRU00175"/>
    </source>
</evidence>
<evidence type="ECO:0000313" key="7">
    <source>
        <dbReference type="EMBL" id="KAF9423886.1"/>
    </source>
</evidence>
<reference evidence="7" key="1">
    <citation type="submission" date="2020-08" db="EMBL/GenBank/DDBJ databases">
        <title>Spodoptera exigua strain:BAW_Kor-Di-RS1 Genome sequencing and assembly.</title>
        <authorList>
            <person name="Kim J."/>
            <person name="Nam H.Y."/>
            <person name="Kwon M."/>
            <person name="Choi J.H."/>
            <person name="Cho S.R."/>
            <person name="Kim G.-H."/>
        </authorList>
    </citation>
    <scope>NUCLEOTIDE SEQUENCE</scope>
    <source>
        <strain evidence="7">BAW_Kor-Di-RS1</strain>
        <tissue evidence="7">Whole-body</tissue>
    </source>
</reference>
<protein>
    <recommendedName>
        <fullName evidence="9">E3 ubiquitin-protein ligase RNF25</fullName>
    </recommendedName>
</protein>
<dbReference type="InterPro" id="IPR039133">
    <property type="entry name" value="RNF25"/>
</dbReference>
<dbReference type="PANTHER" id="PTHR13198:SF4">
    <property type="entry name" value="E3 UBIQUITIN-PROTEIN LIGASE RNF25"/>
    <property type="match status" value="1"/>
</dbReference>
<evidence type="ECO:0000256" key="2">
    <source>
        <dbReference type="ARBA" id="ARBA00022833"/>
    </source>
</evidence>
<dbReference type="Proteomes" id="UP000648187">
    <property type="component" value="Unassembled WGS sequence"/>
</dbReference>
<dbReference type="GO" id="GO:0008270">
    <property type="term" value="F:zinc ion binding"/>
    <property type="evidence" value="ECO:0007669"/>
    <property type="project" value="UniProtKB-KW"/>
</dbReference>
<evidence type="ECO:0000256" key="1">
    <source>
        <dbReference type="ARBA" id="ARBA00022771"/>
    </source>
</evidence>
<dbReference type="GO" id="GO:0005634">
    <property type="term" value="C:nucleus"/>
    <property type="evidence" value="ECO:0007669"/>
    <property type="project" value="TreeGrafter"/>
</dbReference>
<keyword evidence="1 3" id="KW-0863">Zinc-finger</keyword>
<dbReference type="InterPro" id="IPR016135">
    <property type="entry name" value="UBQ-conjugating_enzyme/RWD"/>
</dbReference>
<dbReference type="SMART" id="SM00591">
    <property type="entry name" value="RWD"/>
    <property type="match status" value="1"/>
</dbReference>
<dbReference type="PROSITE" id="PS50908">
    <property type="entry name" value="RWD"/>
    <property type="match status" value="1"/>
</dbReference>
<dbReference type="FunFam" id="3.30.40.10:FF:000215">
    <property type="entry name" value="E3 ubiquitin-protein ligase RNF25"/>
    <property type="match status" value="1"/>
</dbReference>
<dbReference type="GO" id="GO:0016567">
    <property type="term" value="P:protein ubiquitination"/>
    <property type="evidence" value="ECO:0007669"/>
    <property type="project" value="TreeGrafter"/>
</dbReference>
<organism evidence="7 8">
    <name type="scientific">Spodoptera exigua</name>
    <name type="common">Beet armyworm</name>
    <name type="synonym">Noctua fulgens</name>
    <dbReference type="NCBI Taxonomy" id="7107"/>
    <lineage>
        <taxon>Eukaryota</taxon>
        <taxon>Metazoa</taxon>
        <taxon>Ecdysozoa</taxon>
        <taxon>Arthropoda</taxon>
        <taxon>Hexapoda</taxon>
        <taxon>Insecta</taxon>
        <taxon>Pterygota</taxon>
        <taxon>Neoptera</taxon>
        <taxon>Endopterygota</taxon>
        <taxon>Lepidoptera</taxon>
        <taxon>Glossata</taxon>
        <taxon>Ditrysia</taxon>
        <taxon>Noctuoidea</taxon>
        <taxon>Noctuidae</taxon>
        <taxon>Amphipyrinae</taxon>
        <taxon>Spodoptera</taxon>
    </lineage>
</organism>
<keyword evidence="8" id="KW-1185">Reference proteome</keyword>
<evidence type="ECO:0000259" key="6">
    <source>
        <dbReference type="PROSITE" id="PS50908"/>
    </source>
</evidence>
<dbReference type="SUPFAM" id="SSF54495">
    <property type="entry name" value="UBC-like"/>
    <property type="match status" value="1"/>
</dbReference>
<feature type="region of interest" description="Disordered" evidence="4">
    <location>
        <begin position="287"/>
        <end position="364"/>
    </location>
</feature>
<evidence type="ECO:0000256" key="4">
    <source>
        <dbReference type="SAM" id="MobiDB-lite"/>
    </source>
</evidence>
<feature type="domain" description="RWD" evidence="6">
    <location>
        <begin position="11"/>
        <end position="119"/>
    </location>
</feature>
<dbReference type="GO" id="GO:0033554">
    <property type="term" value="P:cellular response to stress"/>
    <property type="evidence" value="ECO:0007669"/>
    <property type="project" value="UniProtKB-ARBA"/>
</dbReference>
<dbReference type="Pfam" id="PF05773">
    <property type="entry name" value="RWD"/>
    <property type="match status" value="1"/>
</dbReference>
<comment type="caution">
    <text evidence="7">The sequence shown here is derived from an EMBL/GenBank/DDBJ whole genome shotgun (WGS) entry which is preliminary data.</text>
</comment>
<dbReference type="SMART" id="SM00184">
    <property type="entry name" value="RING"/>
    <property type="match status" value="1"/>
</dbReference>
<dbReference type="FunFam" id="3.10.110.10:FF:000050">
    <property type="entry name" value="eIF-2-alpha kinase GCN2"/>
    <property type="match status" value="1"/>
</dbReference>
<accession>A0A835GQG1</accession>
<dbReference type="GO" id="GO:0051246">
    <property type="term" value="P:regulation of protein metabolic process"/>
    <property type="evidence" value="ECO:0007669"/>
    <property type="project" value="UniProtKB-ARBA"/>
</dbReference>
<dbReference type="PANTHER" id="PTHR13198">
    <property type="entry name" value="RING FINGER PROTEIN 25"/>
    <property type="match status" value="1"/>
</dbReference>
<evidence type="ECO:0000313" key="8">
    <source>
        <dbReference type="Proteomes" id="UP000648187"/>
    </source>
</evidence>
<proteinExistence type="predicted"/>
<name>A0A835GQG1_SPOEX</name>
<evidence type="ECO:0000259" key="5">
    <source>
        <dbReference type="PROSITE" id="PS50089"/>
    </source>
</evidence>
<dbReference type="AlphaFoldDB" id="A0A835GQG1"/>
<dbReference type="EMBL" id="JACKWZ010000006">
    <property type="protein sequence ID" value="KAF9423886.1"/>
    <property type="molecule type" value="Genomic_DNA"/>
</dbReference>
<sequence length="374" mass="41084">MSSIMDERVTDEIEALEAILMDDVVIKRVGDVPQVIETVLHPSTGDDVEQQYVCVTLVVKLTPGYPDSIPEVTLRNPRGLDDDILANINVQIREKIADCLGSPVIFELIELIRDCLTECNLPSGQCMICLFGFCKGDHFVRTQCYHYFHSHCLALHLISGRRYHEEEMAVLPAWQQATKDPFKASFEMCPVCRVTLTNIDVDALAKAPPPMASFTAPQFHLTEELRELQHEMAKMMAYQMAKGGIIGCNDPGPPPLTITTPEDNENNVNNSAPAAAPEVVKAPNNNAINCNARQSGNSSNDNSAPGSPARPAYRGPYSVHQKRASTDAASRDGGDAALRGDPAPLYRSQTPHSWPPSPDDPRAPHALWTLYPAY</sequence>